<organism evidence="1 2">
    <name type="scientific">Psychrobacillus insolitus</name>
    <dbReference type="NCBI Taxonomy" id="1461"/>
    <lineage>
        <taxon>Bacteria</taxon>
        <taxon>Bacillati</taxon>
        <taxon>Bacillota</taxon>
        <taxon>Bacilli</taxon>
        <taxon>Bacillales</taxon>
        <taxon>Bacillaceae</taxon>
        <taxon>Psychrobacillus</taxon>
    </lineage>
</organism>
<proteinExistence type="predicted"/>
<name>A0A2W7MN90_9BACI</name>
<dbReference type="Proteomes" id="UP000248646">
    <property type="component" value="Unassembled WGS sequence"/>
</dbReference>
<comment type="caution">
    <text evidence="1">The sequence shown here is derived from an EMBL/GenBank/DDBJ whole genome shotgun (WGS) entry which is preliminary data.</text>
</comment>
<keyword evidence="2" id="KW-1185">Reference proteome</keyword>
<dbReference type="EMBL" id="QKZI01000001">
    <property type="protein sequence ID" value="PZX08355.1"/>
    <property type="molecule type" value="Genomic_DNA"/>
</dbReference>
<dbReference type="RefSeq" id="WP_111438937.1">
    <property type="nucleotide sequence ID" value="NZ_QKZI01000001.1"/>
</dbReference>
<dbReference type="OrthoDB" id="2988593at2"/>
<protein>
    <submittedName>
        <fullName evidence="1">Uncharacterized protein</fullName>
    </submittedName>
</protein>
<evidence type="ECO:0000313" key="1">
    <source>
        <dbReference type="EMBL" id="PZX08355.1"/>
    </source>
</evidence>
<reference evidence="1 2" key="1">
    <citation type="submission" date="2018-06" db="EMBL/GenBank/DDBJ databases">
        <title>Genomic Encyclopedia of Type Strains, Phase IV (KMG-IV): sequencing the most valuable type-strain genomes for metagenomic binning, comparative biology and taxonomic classification.</title>
        <authorList>
            <person name="Goeker M."/>
        </authorList>
    </citation>
    <scope>NUCLEOTIDE SEQUENCE [LARGE SCALE GENOMIC DNA]</scope>
    <source>
        <strain evidence="1 2">DSM 5</strain>
    </source>
</reference>
<evidence type="ECO:0000313" key="2">
    <source>
        <dbReference type="Proteomes" id="UP000248646"/>
    </source>
</evidence>
<dbReference type="AlphaFoldDB" id="A0A2W7MN90"/>
<accession>A0A2W7MN90</accession>
<sequence length="130" mass="15582">MNPKIIPKNRSMDMKEKHQGKEEWKMFARRIQRNPFVKNHLLVRDNHKCTWCDLDIDKGFVGHHIDYDHVCEYKVMREYRSPTFKRPKRMIKVPDCESCSIANSNLFSECMSKLTTVHKLCNYKIAKHLD</sequence>
<gene>
    <name evidence="1" type="ORF">C7437_1011479</name>
</gene>